<evidence type="ECO:0000256" key="4">
    <source>
        <dbReference type="ARBA" id="ARBA00023163"/>
    </source>
</evidence>
<keyword evidence="3" id="KW-0238">DNA-binding</keyword>
<organism evidence="6 7">
    <name type="scientific">Streptomyces xiamenensis</name>
    <dbReference type="NCBI Taxonomy" id="408015"/>
    <lineage>
        <taxon>Bacteria</taxon>
        <taxon>Bacillati</taxon>
        <taxon>Actinomycetota</taxon>
        <taxon>Actinomycetes</taxon>
        <taxon>Kitasatosporales</taxon>
        <taxon>Streptomycetaceae</taxon>
        <taxon>Streptomyces</taxon>
    </lineage>
</organism>
<dbReference type="PANTHER" id="PTHR30126">
    <property type="entry name" value="HTH-TYPE TRANSCRIPTIONAL REGULATOR"/>
    <property type="match status" value="1"/>
</dbReference>
<dbReference type="PRINTS" id="PR00039">
    <property type="entry name" value="HTHLYSR"/>
</dbReference>
<keyword evidence="7" id="KW-1185">Reference proteome</keyword>
<evidence type="ECO:0000256" key="3">
    <source>
        <dbReference type="ARBA" id="ARBA00023125"/>
    </source>
</evidence>
<dbReference type="EMBL" id="CP009922">
    <property type="protein sequence ID" value="AKG43900.1"/>
    <property type="molecule type" value="Genomic_DNA"/>
</dbReference>
<dbReference type="PATRIC" id="fig|408015.6.peg.2557"/>
<sequence>MPLPRRVSDLAPFELLLSVARLGSLGAAAREHGISQPAASSRIRQLERRLGLGLLERSPRGSRLTDEGALVADWARTATDAAAVLEAGIGSLARAERARLPVAASLTVAEYLLPHWLARFRAVARDTAVSLTTGNSDDVARAVRSGTARLGFVEGPEDPAGLVSLTVARDTLTVIVPPGHPWARYGADGVPAQELAATPLIARESGSGTRQHLDRALHRHTGAGPVPPLLELSSTTAIKTAVGEGVGPAVLSSLATARDAAAGAVVPLPVRGLDLTRRLRAVHRPDRPPGDAARTLLACARPVPRQRAGTEG</sequence>
<dbReference type="SUPFAM" id="SSF46785">
    <property type="entry name" value="Winged helix' DNA-binding domain"/>
    <property type="match status" value="1"/>
</dbReference>
<dbReference type="InterPro" id="IPR005119">
    <property type="entry name" value="LysR_subst-bd"/>
</dbReference>
<dbReference type="Gene3D" id="3.40.190.10">
    <property type="entry name" value="Periplasmic binding protein-like II"/>
    <property type="match status" value="2"/>
</dbReference>
<dbReference type="InterPro" id="IPR000847">
    <property type="entry name" value="LysR_HTH_N"/>
</dbReference>
<dbReference type="Proteomes" id="UP000034034">
    <property type="component" value="Chromosome"/>
</dbReference>
<evidence type="ECO:0000313" key="7">
    <source>
        <dbReference type="Proteomes" id="UP000034034"/>
    </source>
</evidence>
<gene>
    <name evidence="6" type="ORF">SXIM_25160</name>
</gene>
<dbReference type="Gene3D" id="1.10.10.10">
    <property type="entry name" value="Winged helix-like DNA-binding domain superfamily/Winged helix DNA-binding domain"/>
    <property type="match status" value="1"/>
</dbReference>
<dbReference type="InterPro" id="IPR036388">
    <property type="entry name" value="WH-like_DNA-bd_sf"/>
</dbReference>
<protein>
    <submittedName>
        <fullName evidence="6">Family transcriptional regulator</fullName>
    </submittedName>
</protein>
<dbReference type="PANTHER" id="PTHR30126:SF39">
    <property type="entry name" value="HTH-TYPE TRANSCRIPTIONAL REGULATOR CYSL"/>
    <property type="match status" value="1"/>
</dbReference>
<dbReference type="SUPFAM" id="SSF53850">
    <property type="entry name" value="Periplasmic binding protein-like II"/>
    <property type="match status" value="1"/>
</dbReference>
<dbReference type="Pfam" id="PF00126">
    <property type="entry name" value="HTH_1"/>
    <property type="match status" value="1"/>
</dbReference>
<keyword evidence="2" id="KW-0805">Transcription regulation</keyword>
<feature type="domain" description="HTH lysR-type" evidence="5">
    <location>
        <begin position="13"/>
        <end position="65"/>
    </location>
</feature>
<evidence type="ECO:0000256" key="1">
    <source>
        <dbReference type="ARBA" id="ARBA00009437"/>
    </source>
</evidence>
<dbReference type="RefSeq" id="WP_030732177.1">
    <property type="nucleotide sequence ID" value="NZ_CP009922.3"/>
</dbReference>
<accession>A0A0F7FVK9</accession>
<dbReference type="KEGG" id="sxi:SXIM_25160"/>
<dbReference type="InterPro" id="IPR036390">
    <property type="entry name" value="WH_DNA-bd_sf"/>
</dbReference>
<proteinExistence type="inferred from homology"/>
<name>A0A0F7FVK9_9ACTN</name>
<evidence type="ECO:0000313" key="6">
    <source>
        <dbReference type="EMBL" id="AKG43900.1"/>
    </source>
</evidence>
<dbReference type="HOGENOM" id="CLU_039613_6_1_11"/>
<dbReference type="Pfam" id="PF03466">
    <property type="entry name" value="LysR_substrate"/>
    <property type="match status" value="1"/>
</dbReference>
<dbReference type="GO" id="GO:0003700">
    <property type="term" value="F:DNA-binding transcription factor activity"/>
    <property type="evidence" value="ECO:0007669"/>
    <property type="project" value="InterPro"/>
</dbReference>
<dbReference type="PROSITE" id="PS50931">
    <property type="entry name" value="HTH_LYSR"/>
    <property type="match status" value="1"/>
</dbReference>
<keyword evidence="4" id="KW-0804">Transcription</keyword>
<comment type="similarity">
    <text evidence="1">Belongs to the LysR transcriptional regulatory family.</text>
</comment>
<evidence type="ECO:0000256" key="2">
    <source>
        <dbReference type="ARBA" id="ARBA00023015"/>
    </source>
</evidence>
<evidence type="ECO:0000259" key="5">
    <source>
        <dbReference type="PROSITE" id="PS50931"/>
    </source>
</evidence>
<dbReference type="GO" id="GO:0000976">
    <property type="term" value="F:transcription cis-regulatory region binding"/>
    <property type="evidence" value="ECO:0007669"/>
    <property type="project" value="TreeGrafter"/>
</dbReference>
<dbReference type="STRING" id="408015.SXIM_25160"/>
<dbReference type="AlphaFoldDB" id="A0A0F7FVK9"/>
<reference evidence="6" key="1">
    <citation type="submission" date="2019-08" db="EMBL/GenBank/DDBJ databases">
        <title>Complete genome sequence of a mangrove-derived Streptomyces xiamenensis.</title>
        <authorList>
            <person name="Xu J."/>
        </authorList>
    </citation>
    <scope>NUCLEOTIDE SEQUENCE</scope>
    <source>
        <strain evidence="6">318</strain>
    </source>
</reference>